<dbReference type="Proteomes" id="UP000244005">
    <property type="component" value="Unassembled WGS sequence"/>
</dbReference>
<keyword evidence="2" id="KW-1185">Reference proteome</keyword>
<evidence type="ECO:0000313" key="2">
    <source>
        <dbReference type="Proteomes" id="UP000244005"/>
    </source>
</evidence>
<accession>A0A2R6XVG3</accession>
<proteinExistence type="predicted"/>
<evidence type="ECO:0000313" key="1">
    <source>
        <dbReference type="EMBL" id="PTQ50099.1"/>
    </source>
</evidence>
<dbReference type="Gramene" id="Mp1g18070.1">
    <property type="protein sequence ID" value="Mp1g18070.1.cds1"/>
    <property type="gene ID" value="Mp1g18070"/>
</dbReference>
<protein>
    <submittedName>
        <fullName evidence="1">Uncharacterized protein</fullName>
    </submittedName>
</protein>
<dbReference type="AlphaFoldDB" id="A0A2R6XVG3"/>
<gene>
    <name evidence="1" type="ORF">MARPO_0001s0145</name>
</gene>
<organism evidence="1 2">
    <name type="scientific">Marchantia polymorpha</name>
    <name type="common">Common liverwort</name>
    <name type="synonym">Marchantia aquatica</name>
    <dbReference type="NCBI Taxonomy" id="3197"/>
    <lineage>
        <taxon>Eukaryota</taxon>
        <taxon>Viridiplantae</taxon>
        <taxon>Streptophyta</taxon>
        <taxon>Embryophyta</taxon>
        <taxon>Marchantiophyta</taxon>
        <taxon>Marchantiopsida</taxon>
        <taxon>Marchantiidae</taxon>
        <taxon>Marchantiales</taxon>
        <taxon>Marchantiaceae</taxon>
        <taxon>Marchantia</taxon>
    </lineage>
</organism>
<name>A0A2R6XVG3_MARPO</name>
<reference evidence="2" key="1">
    <citation type="journal article" date="2017" name="Cell">
        <title>Insights into land plant evolution garnered from the Marchantia polymorpha genome.</title>
        <authorList>
            <person name="Bowman J.L."/>
            <person name="Kohchi T."/>
            <person name="Yamato K.T."/>
            <person name="Jenkins J."/>
            <person name="Shu S."/>
            <person name="Ishizaki K."/>
            <person name="Yamaoka S."/>
            <person name="Nishihama R."/>
            <person name="Nakamura Y."/>
            <person name="Berger F."/>
            <person name="Adam C."/>
            <person name="Aki S.S."/>
            <person name="Althoff F."/>
            <person name="Araki T."/>
            <person name="Arteaga-Vazquez M.A."/>
            <person name="Balasubrmanian S."/>
            <person name="Barry K."/>
            <person name="Bauer D."/>
            <person name="Boehm C.R."/>
            <person name="Briginshaw L."/>
            <person name="Caballero-Perez J."/>
            <person name="Catarino B."/>
            <person name="Chen F."/>
            <person name="Chiyoda S."/>
            <person name="Chovatia M."/>
            <person name="Davies K.M."/>
            <person name="Delmans M."/>
            <person name="Demura T."/>
            <person name="Dierschke T."/>
            <person name="Dolan L."/>
            <person name="Dorantes-Acosta A.E."/>
            <person name="Eklund D.M."/>
            <person name="Florent S.N."/>
            <person name="Flores-Sandoval E."/>
            <person name="Fujiyama A."/>
            <person name="Fukuzawa H."/>
            <person name="Galik B."/>
            <person name="Grimanelli D."/>
            <person name="Grimwood J."/>
            <person name="Grossniklaus U."/>
            <person name="Hamada T."/>
            <person name="Haseloff J."/>
            <person name="Hetherington A.J."/>
            <person name="Higo A."/>
            <person name="Hirakawa Y."/>
            <person name="Hundley H.N."/>
            <person name="Ikeda Y."/>
            <person name="Inoue K."/>
            <person name="Inoue S.I."/>
            <person name="Ishida S."/>
            <person name="Jia Q."/>
            <person name="Kakita M."/>
            <person name="Kanazawa T."/>
            <person name="Kawai Y."/>
            <person name="Kawashima T."/>
            <person name="Kennedy M."/>
            <person name="Kinose K."/>
            <person name="Kinoshita T."/>
            <person name="Kohara Y."/>
            <person name="Koide E."/>
            <person name="Komatsu K."/>
            <person name="Kopischke S."/>
            <person name="Kubo M."/>
            <person name="Kyozuka J."/>
            <person name="Lagercrantz U."/>
            <person name="Lin S.S."/>
            <person name="Lindquist E."/>
            <person name="Lipzen A.M."/>
            <person name="Lu C.W."/>
            <person name="De Luna E."/>
            <person name="Martienssen R.A."/>
            <person name="Minamino N."/>
            <person name="Mizutani M."/>
            <person name="Mizutani M."/>
            <person name="Mochizuki N."/>
            <person name="Monte I."/>
            <person name="Mosher R."/>
            <person name="Nagasaki H."/>
            <person name="Nakagami H."/>
            <person name="Naramoto S."/>
            <person name="Nishitani K."/>
            <person name="Ohtani M."/>
            <person name="Okamoto T."/>
            <person name="Okumura M."/>
            <person name="Phillips J."/>
            <person name="Pollak B."/>
            <person name="Reinders A."/>
            <person name="Rovekamp M."/>
            <person name="Sano R."/>
            <person name="Sawa S."/>
            <person name="Schmid M.W."/>
            <person name="Shirakawa M."/>
            <person name="Solano R."/>
            <person name="Spunde A."/>
            <person name="Suetsugu N."/>
            <person name="Sugano S."/>
            <person name="Sugiyama A."/>
            <person name="Sun R."/>
            <person name="Suzuki Y."/>
            <person name="Takenaka M."/>
            <person name="Takezawa D."/>
            <person name="Tomogane H."/>
            <person name="Tsuzuki M."/>
            <person name="Ueda T."/>
            <person name="Umeda M."/>
            <person name="Ward J.M."/>
            <person name="Watanabe Y."/>
            <person name="Yazaki K."/>
            <person name="Yokoyama R."/>
            <person name="Yoshitake Y."/>
            <person name="Yotsui I."/>
            <person name="Zachgo S."/>
            <person name="Schmutz J."/>
        </authorList>
    </citation>
    <scope>NUCLEOTIDE SEQUENCE [LARGE SCALE GENOMIC DNA]</scope>
    <source>
        <strain evidence="2">Tak-1</strain>
    </source>
</reference>
<dbReference type="EMBL" id="KZ772673">
    <property type="protein sequence ID" value="PTQ50099.1"/>
    <property type="molecule type" value="Genomic_DNA"/>
</dbReference>
<sequence>MTRRRASGQPRASPKAAPGFRLCFTGKSTAQQRSAALFSWAPTLLAALRLPSSSGIAIIERDALTLHGARPEAVVSLRASSLI</sequence>